<name>A0A078L5G2_9GAMM</name>
<dbReference type="PROSITE" id="PS50883">
    <property type="entry name" value="EAL"/>
    <property type="match status" value="1"/>
</dbReference>
<dbReference type="AlphaFoldDB" id="A0A078L5G2"/>
<gene>
    <name evidence="2" type="primary">dosP</name>
    <name evidence="2" type="ORF">BN59_03647</name>
</gene>
<feature type="domain" description="EAL" evidence="1">
    <location>
        <begin position="1"/>
        <end position="69"/>
    </location>
</feature>
<proteinExistence type="predicted"/>
<dbReference type="Gene3D" id="3.20.20.450">
    <property type="entry name" value="EAL domain"/>
    <property type="match status" value="1"/>
</dbReference>
<accession>A0A078L5G2</accession>
<evidence type="ECO:0000313" key="3">
    <source>
        <dbReference type="Proteomes" id="UP000044071"/>
    </source>
</evidence>
<reference evidence="2 3" key="1">
    <citation type="submission" date="2014-06" db="EMBL/GenBank/DDBJ databases">
        <authorList>
            <person name="Urmite Genomes Urmite Genomes"/>
        </authorList>
    </citation>
    <scope>NUCLEOTIDE SEQUENCE [LARGE SCALE GENOMIC DNA]</scope>
</reference>
<dbReference type="InterPro" id="IPR001633">
    <property type="entry name" value="EAL_dom"/>
</dbReference>
<dbReference type="InterPro" id="IPR035919">
    <property type="entry name" value="EAL_sf"/>
</dbReference>
<dbReference type="PANTHER" id="PTHR33121:SF79">
    <property type="entry name" value="CYCLIC DI-GMP PHOSPHODIESTERASE PDED-RELATED"/>
    <property type="match status" value="1"/>
</dbReference>
<dbReference type="InterPro" id="IPR050706">
    <property type="entry name" value="Cyclic-di-GMP_PDE-like"/>
</dbReference>
<dbReference type="Pfam" id="PF00563">
    <property type="entry name" value="EAL"/>
    <property type="match status" value="1"/>
</dbReference>
<dbReference type="Proteomes" id="UP000044071">
    <property type="component" value="Unassembled WGS sequence"/>
</dbReference>
<dbReference type="GO" id="GO:0071111">
    <property type="term" value="F:cyclic-guanylate-specific phosphodiesterase activity"/>
    <property type="evidence" value="ECO:0007669"/>
    <property type="project" value="InterPro"/>
</dbReference>
<evidence type="ECO:0000259" key="1">
    <source>
        <dbReference type="PROSITE" id="PS50883"/>
    </source>
</evidence>
<organism evidence="2 3">
    <name type="scientific">Legionella massiliensis</name>
    <dbReference type="NCBI Taxonomy" id="1034943"/>
    <lineage>
        <taxon>Bacteria</taxon>
        <taxon>Pseudomonadati</taxon>
        <taxon>Pseudomonadota</taxon>
        <taxon>Gammaproteobacteria</taxon>
        <taxon>Legionellales</taxon>
        <taxon>Legionellaceae</taxon>
        <taxon>Legionella</taxon>
    </lineage>
</organism>
<keyword evidence="3" id="KW-1185">Reference proteome</keyword>
<dbReference type="eggNOG" id="COG5001">
    <property type="taxonomic scope" value="Bacteria"/>
</dbReference>
<dbReference type="SUPFAM" id="SSF141868">
    <property type="entry name" value="EAL domain-like"/>
    <property type="match status" value="1"/>
</dbReference>
<evidence type="ECO:0000313" key="2">
    <source>
        <dbReference type="EMBL" id="CDZ79329.1"/>
    </source>
</evidence>
<dbReference type="EMBL" id="CCSB01000004">
    <property type="protein sequence ID" value="CDZ79329.1"/>
    <property type="molecule type" value="Genomic_DNA"/>
</dbReference>
<protein>
    <submittedName>
        <fullName evidence="2">Oxygen sensor protein DosP</fullName>
    </submittedName>
</protein>
<sequence length="71" mass="8172">MLIENSARVTVIKIIELGHELGMKVVAEGVETKEQLQFLQVHHCDIAQGYYFSKPIALDDLHQWIENNYGF</sequence>
<dbReference type="STRING" id="1034943.BN59_03647"/>
<dbReference type="PANTHER" id="PTHR33121">
    <property type="entry name" value="CYCLIC DI-GMP PHOSPHODIESTERASE PDEF"/>
    <property type="match status" value="1"/>
</dbReference>